<evidence type="ECO:0000256" key="3">
    <source>
        <dbReference type="ARBA" id="ARBA00023295"/>
    </source>
</evidence>
<keyword evidence="2" id="KW-0378">Hydrolase</keyword>
<dbReference type="Gene3D" id="2.60.40.1080">
    <property type="match status" value="1"/>
</dbReference>
<name>A0ABT3CVS2_9BACT</name>
<evidence type="ECO:0000256" key="1">
    <source>
        <dbReference type="ARBA" id="ARBA00022729"/>
    </source>
</evidence>
<dbReference type="InterPro" id="IPR005084">
    <property type="entry name" value="CBM6"/>
</dbReference>
<dbReference type="SUPFAM" id="SSF51445">
    <property type="entry name" value="(Trans)glycosidases"/>
    <property type="match status" value="1"/>
</dbReference>
<keyword evidence="6" id="KW-1185">Reference proteome</keyword>
<dbReference type="SUPFAM" id="SSF49785">
    <property type="entry name" value="Galactose-binding domain-like"/>
    <property type="match status" value="3"/>
</dbReference>
<feature type="domain" description="CBM6" evidence="4">
    <location>
        <begin position="644"/>
        <end position="761"/>
    </location>
</feature>
<dbReference type="Proteomes" id="UP001300692">
    <property type="component" value="Unassembled WGS sequence"/>
</dbReference>
<dbReference type="Gene3D" id="3.20.20.80">
    <property type="entry name" value="Glycosidases"/>
    <property type="match status" value="1"/>
</dbReference>
<proteinExistence type="predicted"/>
<dbReference type="InterPro" id="IPR006584">
    <property type="entry name" value="Cellulose-bd_IV"/>
</dbReference>
<dbReference type="RefSeq" id="WP_264138469.1">
    <property type="nucleotide sequence ID" value="NZ_JAOYOD010000001.1"/>
</dbReference>
<dbReference type="Gene3D" id="2.60.120.260">
    <property type="entry name" value="Galactose-binding domain-like"/>
    <property type="match status" value="3"/>
</dbReference>
<dbReference type="InterPro" id="IPR050386">
    <property type="entry name" value="Glycosyl_hydrolase_5"/>
</dbReference>
<dbReference type="NCBIfam" id="TIGR04183">
    <property type="entry name" value="Por_Secre_tail"/>
    <property type="match status" value="1"/>
</dbReference>
<dbReference type="PANTHER" id="PTHR31297">
    <property type="entry name" value="GLUCAN ENDO-1,6-BETA-GLUCOSIDASE B"/>
    <property type="match status" value="1"/>
</dbReference>
<sequence>MKDKIDLNRRAMRVLAILCLVTLGLHQPLHAQYVHTNGTQIVDENGNDLYFTGMNLGNWLLWEGYLMMGDFNYRTHTQFFNSVKDAFGGDLGQAIEFEHQWRMNYVTAQGIADLKGLGFNSVRVPFHFNLFWDYNSNAPSDRGFQYIDRVVNFCRAQGMYVLLDMHAAPGYQNPGDHSDNVNSNASQPRESVTFWDGNNVNIAAEVWKHIASYYANEPVIWGYDLINEPVPQPGREFELLGSMITMRNAIREVDNNHIIVAEGSWWGSDMQKLDWMDPETQNQSGINYRWDNNLVYQTHHYSNDVSALDGRLDLCNKLNVPLILGEYGESDNSNLRNMTDWCLNNNVDYFPWSFKKMSHDRTLWTIHPNAPYENLKNFINNGGTPPANIYNDMIAFCQNNIANGSPGLTWHQGFYDAVKNTGLTQPQGCDNASAVGINGAIEAESYCDMNGLQTETSSEGGENLGYADPGDWADYRVDVPSSGTYTVNFRVASGDTGSKSIELQGSGNVASASFDATGGWQTWTTASASLYLNAGIQTLRLYFPNSGINVNWFELSTSPVLSSIQISPASVTLNVGQSQSFSATGYDQNGNVMNISPSWSGADGNGLFTATAAGTFTVTASQNGVSASATVTVNPNNNAINLPGVIEAENYSAMSGIQTEACSEGGENIGYVDAGDWADYSVNVNSSGSYQVSFRVAADGNANKSIQLQASSGTASASFNATGGWQNWSTVTATISLNAGTQTLRLYFPSSGLNVNYVSLAAANNPTPSTQRIEAENYFEMSGLDTENAQDAGGGQNVGWIDAGDWAGYSVNIPSTGSYTVSYRVASPSGGGQIVLEPFGGGSAYGTINVDATGGWQSWTTISQNVQLNAGVQDIALAFASGGFNLNWFEISNSSGARIAGSTVVSHELQLAAYPNPANHLLNIEGVDESSKHMAIFGIDGRLKYRQQLAGEKRLVLDVSSLDRGVYLLRFDGGQSLRFVKN</sequence>
<gene>
    <name evidence="5" type="ORF">N7U62_13290</name>
</gene>
<dbReference type="InterPro" id="IPR003343">
    <property type="entry name" value="Big_2"/>
</dbReference>
<evidence type="ECO:0000313" key="5">
    <source>
        <dbReference type="EMBL" id="MCV9387649.1"/>
    </source>
</evidence>
<keyword evidence="1" id="KW-0732">Signal</keyword>
<comment type="caution">
    <text evidence="5">The sequence shown here is derived from an EMBL/GenBank/DDBJ whole genome shotgun (WGS) entry which is preliminary data.</text>
</comment>
<evidence type="ECO:0000256" key="2">
    <source>
        <dbReference type="ARBA" id="ARBA00022801"/>
    </source>
</evidence>
<accession>A0ABT3CVS2</accession>
<dbReference type="CDD" id="cd04080">
    <property type="entry name" value="CBM6_cellulase-like"/>
    <property type="match status" value="3"/>
</dbReference>
<dbReference type="InterPro" id="IPR008979">
    <property type="entry name" value="Galactose-bd-like_sf"/>
</dbReference>
<dbReference type="EMBL" id="JAOYOD010000001">
    <property type="protein sequence ID" value="MCV9387649.1"/>
    <property type="molecule type" value="Genomic_DNA"/>
</dbReference>
<organism evidence="5 6">
    <name type="scientific">Reichenbachiella ulvae</name>
    <dbReference type="NCBI Taxonomy" id="2980104"/>
    <lineage>
        <taxon>Bacteria</taxon>
        <taxon>Pseudomonadati</taxon>
        <taxon>Bacteroidota</taxon>
        <taxon>Cytophagia</taxon>
        <taxon>Cytophagales</taxon>
        <taxon>Reichenbachiellaceae</taxon>
        <taxon>Reichenbachiella</taxon>
    </lineage>
</organism>
<dbReference type="Pfam" id="PF18962">
    <property type="entry name" value="Por_Secre_tail"/>
    <property type="match status" value="1"/>
</dbReference>
<reference evidence="5 6" key="1">
    <citation type="submission" date="2022-10" db="EMBL/GenBank/DDBJ databases">
        <title>Comparative genomics and taxonomic characterization of three novel marine species of genus Reichenbachiella exhibiting antioxidant and polysaccharide degradation activities.</title>
        <authorList>
            <person name="Muhammad N."/>
            <person name="Lee Y.-J."/>
            <person name="Ko J."/>
            <person name="Kim S.-G."/>
        </authorList>
    </citation>
    <scope>NUCLEOTIDE SEQUENCE [LARGE SCALE GENOMIC DNA]</scope>
    <source>
        <strain evidence="5 6">ABR2-5</strain>
    </source>
</reference>
<dbReference type="InterPro" id="IPR026444">
    <property type="entry name" value="Secre_tail"/>
</dbReference>
<keyword evidence="3" id="KW-0326">Glycosidase</keyword>
<dbReference type="InterPro" id="IPR017853">
    <property type="entry name" value="GH"/>
</dbReference>
<evidence type="ECO:0000313" key="6">
    <source>
        <dbReference type="Proteomes" id="UP001300692"/>
    </source>
</evidence>
<feature type="domain" description="CBM6" evidence="4">
    <location>
        <begin position="439"/>
        <end position="556"/>
    </location>
</feature>
<dbReference type="PROSITE" id="PS51175">
    <property type="entry name" value="CBM6"/>
    <property type="match status" value="3"/>
</dbReference>
<dbReference type="SMART" id="SM00606">
    <property type="entry name" value="CBD_IV"/>
    <property type="match status" value="3"/>
</dbReference>
<dbReference type="InterPro" id="IPR001547">
    <property type="entry name" value="Glyco_hydro_5"/>
</dbReference>
<feature type="domain" description="CBM6" evidence="4">
    <location>
        <begin position="771"/>
        <end position="892"/>
    </location>
</feature>
<protein>
    <submittedName>
        <fullName evidence="5">Carbohydrate-binding protein</fullName>
    </submittedName>
</protein>
<dbReference type="Pfam" id="PF00150">
    <property type="entry name" value="Cellulase"/>
    <property type="match status" value="1"/>
</dbReference>
<dbReference type="Pfam" id="PF02368">
    <property type="entry name" value="Big_2"/>
    <property type="match status" value="1"/>
</dbReference>
<dbReference type="Pfam" id="PF03422">
    <property type="entry name" value="CBM_6"/>
    <property type="match status" value="3"/>
</dbReference>
<dbReference type="PANTHER" id="PTHR31297:SF13">
    <property type="entry name" value="PUTATIVE-RELATED"/>
    <property type="match status" value="1"/>
</dbReference>
<evidence type="ECO:0000259" key="4">
    <source>
        <dbReference type="PROSITE" id="PS51175"/>
    </source>
</evidence>